<dbReference type="SMART" id="SM01043">
    <property type="entry name" value="BTAD"/>
    <property type="match status" value="1"/>
</dbReference>
<evidence type="ECO:0000313" key="6">
    <source>
        <dbReference type="Proteomes" id="UP000734823"/>
    </source>
</evidence>
<dbReference type="PRINTS" id="PR00364">
    <property type="entry name" value="DISEASERSIST"/>
</dbReference>
<dbReference type="InterPro" id="IPR016032">
    <property type="entry name" value="Sig_transdc_resp-reg_C-effctor"/>
</dbReference>
<keyword evidence="6" id="KW-1185">Reference proteome</keyword>
<dbReference type="SUPFAM" id="SSF48452">
    <property type="entry name" value="TPR-like"/>
    <property type="match status" value="2"/>
</dbReference>
<dbReference type="InterPro" id="IPR058852">
    <property type="entry name" value="HTH_77"/>
</dbReference>
<dbReference type="Pfam" id="PF03704">
    <property type="entry name" value="BTAD"/>
    <property type="match status" value="1"/>
</dbReference>
<dbReference type="PANTHER" id="PTHR47691:SF3">
    <property type="entry name" value="HTH-TYPE TRANSCRIPTIONAL REGULATOR RV0890C-RELATED"/>
    <property type="match status" value="1"/>
</dbReference>
<gene>
    <name evidence="5" type="ORF">GPZ80_07730</name>
</gene>
<dbReference type="InterPro" id="IPR027417">
    <property type="entry name" value="P-loop_NTPase"/>
</dbReference>
<dbReference type="Gene3D" id="1.10.10.10">
    <property type="entry name" value="Winged helix-like DNA-binding domain superfamily/Winged helix DNA-binding domain"/>
    <property type="match status" value="1"/>
</dbReference>
<evidence type="ECO:0000256" key="2">
    <source>
        <dbReference type="ARBA" id="ARBA00023125"/>
    </source>
</evidence>
<dbReference type="SMART" id="SM00862">
    <property type="entry name" value="Trans_reg_C"/>
    <property type="match status" value="1"/>
</dbReference>
<feature type="domain" description="Bacterial transcriptional activator" evidence="4">
    <location>
        <begin position="98"/>
        <end position="241"/>
    </location>
</feature>
<evidence type="ECO:0000259" key="3">
    <source>
        <dbReference type="SMART" id="SM00862"/>
    </source>
</evidence>
<dbReference type="SUPFAM" id="SSF46894">
    <property type="entry name" value="C-terminal effector domain of the bipartite response regulators"/>
    <property type="match status" value="1"/>
</dbReference>
<dbReference type="InterPro" id="IPR001867">
    <property type="entry name" value="OmpR/PhoB-type_DNA-bd"/>
</dbReference>
<comment type="caution">
    <text evidence="5">The sequence shown here is derived from an EMBL/GenBank/DDBJ whole genome shotgun (WGS) entry which is preliminary data.</text>
</comment>
<dbReference type="SUPFAM" id="SSF52540">
    <property type="entry name" value="P-loop containing nucleoside triphosphate hydrolases"/>
    <property type="match status" value="1"/>
</dbReference>
<dbReference type="InterPro" id="IPR049945">
    <property type="entry name" value="AAA_22"/>
</dbReference>
<dbReference type="RefSeq" id="WP_187219480.1">
    <property type="nucleotide sequence ID" value="NZ_JABVED010000003.1"/>
</dbReference>
<dbReference type="CDD" id="cd15831">
    <property type="entry name" value="BTAD"/>
    <property type="match status" value="1"/>
</dbReference>
<accession>A0ABR7L2Z0</accession>
<protein>
    <submittedName>
        <fullName evidence="5">AAA family ATPase</fullName>
    </submittedName>
</protein>
<evidence type="ECO:0000256" key="1">
    <source>
        <dbReference type="ARBA" id="ARBA00005820"/>
    </source>
</evidence>
<dbReference type="InterPro" id="IPR005158">
    <property type="entry name" value="BTAD"/>
</dbReference>
<sequence>MRAVTPWQAGRVQVDLLGPLRVSGSELGGTRLRMLLGRLALEPGKVVTTPTLIAALWAEQPPTNALHTLVSRLRRAVGAEVVESDPNGYRLAIGPADVDVHEFERLVTEGRAALRDGRVAAAADTLRAALALWRGPALAGIQDAPFAGPVITRLDELRIAAREDKVEADLRLGTEVIAELTAMTAAHPLRERPAGQLMRALALAGRQADALAAYERVRAALADELGVDPAAELRDLHLAVLRGDLAPAKPNRGLPAARTSFVGRRSELAAVGDLLKSSRLVTLVGPGGAGKTRLSVELAATVDGPVWFVELAAVRAPEDVSAAVLAALGVRESPLMEGPGMRAHAAFDRVAEVLSGQRCLVVFDNCEHLIVTAAAFADALLARCPRLTVLATSREALAITGEAVFQVGPLALPADTSAEEVAGSDAVRLFADRASAAAPGFAVDADAVEICRRLDGLPLALELAAARLRSMTVRQVADRLDDRFRLLTGGSRTSLPRHRTLRAVVEWSWGLLDDAERDLAARLSVFHAPGTLEAVAAVAEQPAEDVVYVLASLVEKSLVLVGDGRDGQVRYRMLETVRAYAAERLDESGATPRIRDLFGRHFLALVEETEPKLRTGEQIHWLARLKADQENLIAALRYAITVVDADLACRLAVRAMWFWLLVGGQQEAPAFATQASALPGPAPAHARAALRTIGAFDPQGGIPQSDVLGELLAELAATDAIEHYPMLGMVGPMLTSLSGDVEGAIAELESRLDHPDLWTRGISLLALAFVRENFSEPEGIDDLARRALAAFRETGDRWGQGIAIWTLAEHQSLRGEHAAAIAAHRESLRLVEELGALDEIPTLMGKLGIQLTRAGEPEAGERALLDAITLARGRGPAENVAALYAWLSTVLRQRGQLVRAREVLAEAEAAMVDVPVWAPHWWVAHLVARAQISVEAGHADSAFADLREGFDAIQALPDLPVTAAVAEATAGALMCAGDATAAARLLGISVAIRGTPDLGNPDLSTLEAAIDAKIGVGARTGAVCGGRALDRVAAVAELRAVLGAGQPTRPR</sequence>
<dbReference type="Proteomes" id="UP000734823">
    <property type="component" value="Unassembled WGS sequence"/>
</dbReference>
<keyword evidence="2" id="KW-0238">DNA-binding</keyword>
<dbReference type="InterPro" id="IPR011990">
    <property type="entry name" value="TPR-like_helical_dom_sf"/>
</dbReference>
<feature type="domain" description="OmpR/PhoB-type" evidence="3">
    <location>
        <begin position="24"/>
        <end position="91"/>
    </location>
</feature>
<dbReference type="PANTHER" id="PTHR47691">
    <property type="entry name" value="REGULATOR-RELATED"/>
    <property type="match status" value="1"/>
</dbReference>
<evidence type="ECO:0000313" key="5">
    <source>
        <dbReference type="EMBL" id="MBC6447059.1"/>
    </source>
</evidence>
<dbReference type="Pfam" id="PF13401">
    <property type="entry name" value="AAA_22"/>
    <property type="match status" value="1"/>
</dbReference>
<name>A0ABR7L2Z0_9PSEU</name>
<dbReference type="EMBL" id="JABVED010000003">
    <property type="protein sequence ID" value="MBC6447059.1"/>
    <property type="molecule type" value="Genomic_DNA"/>
</dbReference>
<organism evidence="5 6">
    <name type="scientific">Actinokineospora xionganensis</name>
    <dbReference type="NCBI Taxonomy" id="2684470"/>
    <lineage>
        <taxon>Bacteria</taxon>
        <taxon>Bacillati</taxon>
        <taxon>Actinomycetota</taxon>
        <taxon>Actinomycetes</taxon>
        <taxon>Pseudonocardiales</taxon>
        <taxon>Pseudonocardiaceae</taxon>
        <taxon>Actinokineospora</taxon>
    </lineage>
</organism>
<proteinExistence type="inferred from homology"/>
<dbReference type="Pfam" id="PF25872">
    <property type="entry name" value="HTH_77"/>
    <property type="match status" value="1"/>
</dbReference>
<dbReference type="InterPro" id="IPR036388">
    <property type="entry name" value="WH-like_DNA-bd_sf"/>
</dbReference>
<reference evidence="5 6" key="1">
    <citation type="submission" date="2020-06" db="EMBL/GenBank/DDBJ databases">
        <title>Actinokineospora xiongansis sp. nov., isolated from soil of Baiyangdian.</title>
        <authorList>
            <person name="Zhang X."/>
        </authorList>
    </citation>
    <scope>NUCLEOTIDE SEQUENCE [LARGE SCALE GENOMIC DNA]</scope>
    <source>
        <strain evidence="5 6">HBU206404</strain>
    </source>
</reference>
<comment type="similarity">
    <text evidence="1">Belongs to the AfsR/DnrI/RedD regulatory family.</text>
</comment>
<evidence type="ECO:0000259" key="4">
    <source>
        <dbReference type="SMART" id="SM01043"/>
    </source>
</evidence>
<dbReference type="Gene3D" id="1.25.40.10">
    <property type="entry name" value="Tetratricopeptide repeat domain"/>
    <property type="match status" value="2"/>
</dbReference>